<keyword evidence="2" id="KW-0479">Metal-binding</keyword>
<comment type="cofactor">
    <cofactor evidence="1">
        <name>Mg(2+)</name>
        <dbReference type="ChEBI" id="CHEBI:18420"/>
    </cofactor>
</comment>
<dbReference type="EMBL" id="JBHTBH010000004">
    <property type="protein sequence ID" value="MFC7328327.1"/>
    <property type="molecule type" value="Genomic_DNA"/>
</dbReference>
<dbReference type="RefSeq" id="WP_379870974.1">
    <property type="nucleotide sequence ID" value="NZ_JBHTBH010000004.1"/>
</dbReference>
<proteinExistence type="predicted"/>
<sequence length="315" mass="32569">MNAEPPLVTWLYVPGDRPDRFAKALASGADAVILDLEDAVLADAKDRARRNVLDLLADLTGPDTGRPRVHVRVNAPRGPHGARDLAALADLPAGDRPDAVRVPKVDGPDDVDLVVRRLGEGTAVHALLETAAGVQNAAATARHPAVRALALGEADLAAQLGLRGGADHAWLRSGVVLAAAAAGLPRPAMSVYPDVRDTDGLAASCRAGRDIGMFGRTAIHPRQLPVIRAAFTPTEEEVARAREISEAAAGGVADGAGAVALADGRFVDAPIVESARRTLALADHLSRSPHAGRLTRPDADRAPGRPSRGQAPASG</sequence>
<evidence type="ECO:0000256" key="3">
    <source>
        <dbReference type="ARBA" id="ARBA00022842"/>
    </source>
</evidence>
<dbReference type="SUPFAM" id="SSF51621">
    <property type="entry name" value="Phosphoenolpyruvate/pyruvate domain"/>
    <property type="match status" value="1"/>
</dbReference>
<name>A0ABW2KEB8_9ACTN</name>
<accession>A0ABW2KEB8</accession>
<dbReference type="PIRSF" id="PIRSF015582">
    <property type="entry name" value="Cit_lyase_B"/>
    <property type="match status" value="1"/>
</dbReference>
<dbReference type="InterPro" id="IPR005000">
    <property type="entry name" value="Aldolase/citrate-lyase_domain"/>
</dbReference>
<keyword evidence="3" id="KW-0460">Magnesium</keyword>
<reference evidence="7" key="1">
    <citation type="journal article" date="2019" name="Int. J. Syst. Evol. Microbiol.">
        <title>The Global Catalogue of Microorganisms (GCM) 10K type strain sequencing project: providing services to taxonomists for standard genome sequencing and annotation.</title>
        <authorList>
            <consortium name="The Broad Institute Genomics Platform"/>
            <consortium name="The Broad Institute Genome Sequencing Center for Infectious Disease"/>
            <person name="Wu L."/>
            <person name="Ma J."/>
        </authorList>
    </citation>
    <scope>NUCLEOTIDE SEQUENCE [LARGE SCALE GENOMIC DNA]</scope>
    <source>
        <strain evidence="7">CGMCC 4.7382</strain>
    </source>
</reference>
<dbReference type="InterPro" id="IPR011206">
    <property type="entry name" value="Citrate_lyase_beta/mcl1/mcl2"/>
</dbReference>
<gene>
    <name evidence="6" type="ORF">ACFQRF_11290</name>
</gene>
<evidence type="ECO:0000259" key="5">
    <source>
        <dbReference type="Pfam" id="PF03328"/>
    </source>
</evidence>
<evidence type="ECO:0000313" key="6">
    <source>
        <dbReference type="EMBL" id="MFC7328327.1"/>
    </source>
</evidence>
<keyword evidence="6" id="KW-0456">Lyase</keyword>
<dbReference type="InterPro" id="IPR015813">
    <property type="entry name" value="Pyrv/PenolPyrv_kinase-like_dom"/>
</dbReference>
<evidence type="ECO:0000256" key="4">
    <source>
        <dbReference type="SAM" id="MobiDB-lite"/>
    </source>
</evidence>
<evidence type="ECO:0000256" key="1">
    <source>
        <dbReference type="ARBA" id="ARBA00001946"/>
    </source>
</evidence>
<dbReference type="GO" id="GO:0016829">
    <property type="term" value="F:lyase activity"/>
    <property type="evidence" value="ECO:0007669"/>
    <property type="project" value="UniProtKB-KW"/>
</dbReference>
<keyword evidence="7" id="KW-1185">Reference proteome</keyword>
<comment type="caution">
    <text evidence="6">The sequence shown here is derived from an EMBL/GenBank/DDBJ whole genome shotgun (WGS) entry which is preliminary data.</text>
</comment>
<dbReference type="InterPro" id="IPR040442">
    <property type="entry name" value="Pyrv_kinase-like_dom_sf"/>
</dbReference>
<dbReference type="PANTHER" id="PTHR32308:SF10">
    <property type="entry name" value="CITRATE LYASE SUBUNIT BETA"/>
    <property type="match status" value="1"/>
</dbReference>
<feature type="region of interest" description="Disordered" evidence="4">
    <location>
        <begin position="284"/>
        <end position="315"/>
    </location>
</feature>
<feature type="domain" description="HpcH/HpaI aldolase/citrate lyase" evidence="5">
    <location>
        <begin position="10"/>
        <end position="221"/>
    </location>
</feature>
<evidence type="ECO:0000256" key="2">
    <source>
        <dbReference type="ARBA" id="ARBA00022723"/>
    </source>
</evidence>
<dbReference type="Gene3D" id="3.20.20.60">
    <property type="entry name" value="Phosphoenolpyruvate-binding domains"/>
    <property type="match status" value="1"/>
</dbReference>
<dbReference type="Proteomes" id="UP001596540">
    <property type="component" value="Unassembled WGS sequence"/>
</dbReference>
<evidence type="ECO:0000313" key="7">
    <source>
        <dbReference type="Proteomes" id="UP001596540"/>
    </source>
</evidence>
<dbReference type="Pfam" id="PF03328">
    <property type="entry name" value="HpcH_HpaI"/>
    <property type="match status" value="1"/>
</dbReference>
<organism evidence="6 7">
    <name type="scientific">Marinactinospora rubrisoli</name>
    <dbReference type="NCBI Taxonomy" id="2715399"/>
    <lineage>
        <taxon>Bacteria</taxon>
        <taxon>Bacillati</taxon>
        <taxon>Actinomycetota</taxon>
        <taxon>Actinomycetes</taxon>
        <taxon>Streptosporangiales</taxon>
        <taxon>Nocardiopsidaceae</taxon>
        <taxon>Marinactinospora</taxon>
    </lineage>
</organism>
<dbReference type="PANTHER" id="PTHR32308">
    <property type="entry name" value="LYASE BETA SUBUNIT, PUTATIVE (AFU_ORTHOLOGUE AFUA_4G13030)-RELATED"/>
    <property type="match status" value="1"/>
</dbReference>
<protein>
    <submittedName>
        <fullName evidence="6">HpcH/HpaI aldolase/citrate lyase family protein</fullName>
    </submittedName>
</protein>